<dbReference type="RefSeq" id="WP_199111685.1">
    <property type="nucleotide sequence ID" value="NZ_JAHWXQ010000008.1"/>
</dbReference>
<dbReference type="Pfam" id="PF20113">
    <property type="entry name" value="DUF6503"/>
    <property type="match status" value="1"/>
</dbReference>
<organism evidence="2 3">
    <name type="scientific">Pontibacter populi</name>
    <dbReference type="NCBI Taxonomy" id="890055"/>
    <lineage>
        <taxon>Bacteria</taxon>
        <taxon>Pseudomonadati</taxon>
        <taxon>Bacteroidota</taxon>
        <taxon>Cytophagia</taxon>
        <taxon>Cytophagales</taxon>
        <taxon>Hymenobacteraceae</taxon>
        <taxon>Pontibacter</taxon>
    </lineage>
</organism>
<sequence length="267" mass="30165">MKYYKRAIFALLFSTTLVVGLASCQQSTSETENEATTQTARATDKAQLIIDQAIKAHGGERFDKMSLSFDFRDRHYTALRNNGSYVYTREFTDSLGQVMDVLNNEGFYREVNGNRVVLSDEKAKAYSNSVNSVIYFALLPFGLNDAVVNKKYMGVANIKGQSYHKIKVTFDQAGGGSDHEDEYLYWIHPDKYTVDYLAYSFSVNEGGMRFREAHNVRNVKGILFADYVNYETVSDTIALEHLVVAFENAGLKKLSDINLENINVNVL</sequence>
<dbReference type="EMBL" id="JAHWXQ010000008">
    <property type="protein sequence ID" value="MBW3366940.1"/>
    <property type="molecule type" value="Genomic_DNA"/>
</dbReference>
<comment type="caution">
    <text evidence="2">The sequence shown here is derived from an EMBL/GenBank/DDBJ whole genome shotgun (WGS) entry which is preliminary data.</text>
</comment>
<evidence type="ECO:0000313" key="2">
    <source>
        <dbReference type="EMBL" id="MBW3366940.1"/>
    </source>
</evidence>
<dbReference type="Proteomes" id="UP000774935">
    <property type="component" value="Unassembled WGS sequence"/>
</dbReference>
<keyword evidence="1" id="KW-0732">Signal</keyword>
<gene>
    <name evidence="2" type="ORF">KYK27_17915</name>
</gene>
<proteinExistence type="predicted"/>
<reference evidence="2 3" key="1">
    <citation type="submission" date="2021-07" db="EMBL/GenBank/DDBJ databases">
        <authorList>
            <person name="Kim M.K."/>
        </authorList>
    </citation>
    <scope>NUCLEOTIDE SEQUENCE [LARGE SCALE GENOMIC DNA]</scope>
    <source>
        <strain evidence="2 3">HLY7-15</strain>
    </source>
</reference>
<evidence type="ECO:0000313" key="3">
    <source>
        <dbReference type="Proteomes" id="UP000774935"/>
    </source>
</evidence>
<name>A0ABS6XG24_9BACT</name>
<keyword evidence="3" id="KW-1185">Reference proteome</keyword>
<dbReference type="PROSITE" id="PS51257">
    <property type="entry name" value="PROKAR_LIPOPROTEIN"/>
    <property type="match status" value="1"/>
</dbReference>
<feature type="chain" id="PRO_5046426210" description="Deoxyribose-phosphate aldolase" evidence="1">
    <location>
        <begin position="22"/>
        <end position="267"/>
    </location>
</feature>
<accession>A0ABS6XG24</accession>
<evidence type="ECO:0000256" key="1">
    <source>
        <dbReference type="SAM" id="SignalP"/>
    </source>
</evidence>
<dbReference type="InterPro" id="IPR045444">
    <property type="entry name" value="DUF6503"/>
</dbReference>
<protein>
    <recommendedName>
        <fullName evidence="4">Deoxyribose-phosphate aldolase</fullName>
    </recommendedName>
</protein>
<feature type="signal peptide" evidence="1">
    <location>
        <begin position="1"/>
        <end position="21"/>
    </location>
</feature>
<evidence type="ECO:0008006" key="4">
    <source>
        <dbReference type="Google" id="ProtNLM"/>
    </source>
</evidence>